<dbReference type="Proteomes" id="UP000219338">
    <property type="component" value="Unassembled WGS sequence"/>
</dbReference>
<protein>
    <submittedName>
        <fullName evidence="1">Uncharacterized protein</fullName>
    </submittedName>
</protein>
<accession>A0A284S829</accession>
<dbReference type="AlphaFoldDB" id="A0A284S829"/>
<evidence type="ECO:0000313" key="1">
    <source>
        <dbReference type="EMBL" id="SJL17165.1"/>
    </source>
</evidence>
<evidence type="ECO:0000313" key="2">
    <source>
        <dbReference type="Proteomes" id="UP000219338"/>
    </source>
</evidence>
<proteinExistence type="predicted"/>
<organism evidence="1 2">
    <name type="scientific">Armillaria ostoyae</name>
    <name type="common">Armillaria root rot fungus</name>
    <dbReference type="NCBI Taxonomy" id="47428"/>
    <lineage>
        <taxon>Eukaryota</taxon>
        <taxon>Fungi</taxon>
        <taxon>Dikarya</taxon>
        <taxon>Basidiomycota</taxon>
        <taxon>Agaricomycotina</taxon>
        <taxon>Agaricomycetes</taxon>
        <taxon>Agaricomycetidae</taxon>
        <taxon>Agaricales</taxon>
        <taxon>Marasmiineae</taxon>
        <taxon>Physalacriaceae</taxon>
        <taxon>Armillaria</taxon>
    </lineage>
</organism>
<sequence length="116" mass="12662">MSSYQLRLLLRTRSPLPRPYPDVYGGNRVLTTIIDVYISTETTQLAGGHKLAHLHVTDFVAGFCTQLIAVPGIATSNYPCGLVDAIGWATILKTVLWYQVNEQAPLCLEASTLAEA</sequence>
<name>A0A284S829_ARMOS</name>
<dbReference type="EMBL" id="FUEG01000041">
    <property type="protein sequence ID" value="SJL17165.1"/>
    <property type="molecule type" value="Genomic_DNA"/>
</dbReference>
<gene>
    <name evidence="1" type="ORF">ARMOST_20709</name>
</gene>
<keyword evidence="2" id="KW-1185">Reference proteome</keyword>
<reference evidence="2" key="1">
    <citation type="journal article" date="2017" name="Nat. Ecol. Evol.">
        <title>Genome expansion and lineage-specific genetic innovations in the forest pathogenic fungi Armillaria.</title>
        <authorList>
            <person name="Sipos G."/>
            <person name="Prasanna A.N."/>
            <person name="Walter M.C."/>
            <person name="O'Connor E."/>
            <person name="Balint B."/>
            <person name="Krizsan K."/>
            <person name="Kiss B."/>
            <person name="Hess J."/>
            <person name="Varga T."/>
            <person name="Slot J."/>
            <person name="Riley R."/>
            <person name="Boka B."/>
            <person name="Rigling D."/>
            <person name="Barry K."/>
            <person name="Lee J."/>
            <person name="Mihaltcheva S."/>
            <person name="LaButti K."/>
            <person name="Lipzen A."/>
            <person name="Waldron R."/>
            <person name="Moloney N.M."/>
            <person name="Sperisen C."/>
            <person name="Kredics L."/>
            <person name="Vagvoelgyi C."/>
            <person name="Patrignani A."/>
            <person name="Fitzpatrick D."/>
            <person name="Nagy I."/>
            <person name="Doyle S."/>
            <person name="Anderson J.B."/>
            <person name="Grigoriev I.V."/>
            <person name="Gueldener U."/>
            <person name="Muensterkoetter M."/>
            <person name="Nagy L.G."/>
        </authorList>
    </citation>
    <scope>NUCLEOTIDE SEQUENCE [LARGE SCALE GENOMIC DNA]</scope>
    <source>
        <strain evidence="2">C18/9</strain>
    </source>
</reference>